<name>A0A2R5FN58_NOSCO</name>
<gene>
    <name evidence="2" type="ORF">NIES4072_33840</name>
</gene>
<protein>
    <recommendedName>
        <fullName evidence="1">Putative restriction endonuclease domain-containing protein</fullName>
    </recommendedName>
</protein>
<sequence>MTQALPKTKLVTFEEFVQWKPDGGRYELHDGVIVEMTQPTGPHENIIGFLALEISVDIKRLNLPYFIPKTALVKPPENEAGYSPDVLLINRSNLINEPFWEKQSTVSQSDSIPCVIEVVSTNWRTDYYTKRGMYEEIGIQEYWIVDYLALAGKSFIGNSKQPTISIYSLVEGEYQVSQFRGSDQIISTIFPELNLTAEQIFQAGNTTR</sequence>
<dbReference type="RefSeq" id="WP_109009471.1">
    <property type="nucleotide sequence ID" value="NZ_BDUD01000001.1"/>
</dbReference>
<dbReference type="CDD" id="cd06260">
    <property type="entry name" value="DUF820-like"/>
    <property type="match status" value="1"/>
</dbReference>
<comment type="caution">
    <text evidence="2">The sequence shown here is derived from an EMBL/GenBank/DDBJ whole genome shotgun (WGS) entry which is preliminary data.</text>
</comment>
<dbReference type="Pfam" id="PF05685">
    <property type="entry name" value="Uma2"/>
    <property type="match status" value="1"/>
</dbReference>
<dbReference type="PANTHER" id="PTHR34107">
    <property type="entry name" value="SLL0198 PROTEIN-RELATED"/>
    <property type="match status" value="1"/>
</dbReference>
<reference evidence="2 3" key="1">
    <citation type="submission" date="2017-06" db="EMBL/GenBank/DDBJ databases">
        <title>Genome sequencing of cyanobaciteial culture collection at National Institute for Environmental Studies (NIES).</title>
        <authorList>
            <person name="Hirose Y."/>
            <person name="Shimura Y."/>
            <person name="Fujisawa T."/>
            <person name="Nakamura Y."/>
            <person name="Kawachi M."/>
        </authorList>
    </citation>
    <scope>NUCLEOTIDE SEQUENCE [LARGE SCALE GENOMIC DNA]</scope>
    <source>
        <strain evidence="2 3">NIES-4072</strain>
    </source>
</reference>
<dbReference type="Proteomes" id="UP000245124">
    <property type="component" value="Unassembled WGS sequence"/>
</dbReference>
<evidence type="ECO:0000313" key="3">
    <source>
        <dbReference type="Proteomes" id="UP000245124"/>
    </source>
</evidence>
<dbReference type="AlphaFoldDB" id="A0A2R5FN58"/>
<dbReference type="EMBL" id="BDUD01000001">
    <property type="protein sequence ID" value="GBG19715.1"/>
    <property type="molecule type" value="Genomic_DNA"/>
</dbReference>
<dbReference type="OrthoDB" id="428427at2"/>
<dbReference type="PANTHER" id="PTHR34107:SF2">
    <property type="entry name" value="SLL0888 PROTEIN"/>
    <property type="match status" value="1"/>
</dbReference>
<organism evidence="2 3">
    <name type="scientific">Nostoc commune NIES-4072</name>
    <dbReference type="NCBI Taxonomy" id="2005467"/>
    <lineage>
        <taxon>Bacteria</taxon>
        <taxon>Bacillati</taxon>
        <taxon>Cyanobacteriota</taxon>
        <taxon>Cyanophyceae</taxon>
        <taxon>Nostocales</taxon>
        <taxon>Nostocaceae</taxon>
        <taxon>Nostoc</taxon>
    </lineage>
</organism>
<proteinExistence type="predicted"/>
<dbReference type="InterPro" id="IPR011335">
    <property type="entry name" value="Restrct_endonuc-II-like"/>
</dbReference>
<evidence type="ECO:0000313" key="2">
    <source>
        <dbReference type="EMBL" id="GBG19715.1"/>
    </source>
</evidence>
<keyword evidence="3" id="KW-1185">Reference proteome</keyword>
<feature type="domain" description="Putative restriction endonuclease" evidence="1">
    <location>
        <begin position="13"/>
        <end position="197"/>
    </location>
</feature>
<dbReference type="InterPro" id="IPR012296">
    <property type="entry name" value="Nuclease_put_TT1808"/>
</dbReference>
<dbReference type="Gene3D" id="3.90.1570.10">
    <property type="entry name" value="tt1808, chain A"/>
    <property type="match status" value="1"/>
</dbReference>
<dbReference type="InterPro" id="IPR008538">
    <property type="entry name" value="Uma2"/>
</dbReference>
<dbReference type="SUPFAM" id="SSF52980">
    <property type="entry name" value="Restriction endonuclease-like"/>
    <property type="match status" value="1"/>
</dbReference>
<evidence type="ECO:0000259" key="1">
    <source>
        <dbReference type="Pfam" id="PF05685"/>
    </source>
</evidence>
<accession>A0A2R5FN58</accession>